<dbReference type="Proteomes" id="UP001519460">
    <property type="component" value="Unassembled WGS sequence"/>
</dbReference>
<gene>
    <name evidence="1" type="ORF">BaRGS_00025476</name>
</gene>
<proteinExistence type="predicted"/>
<reference evidence="1 2" key="1">
    <citation type="journal article" date="2023" name="Sci. Data">
        <title>Genome assembly of the Korean intertidal mud-creeper Batillaria attramentaria.</title>
        <authorList>
            <person name="Patra A.K."/>
            <person name="Ho P.T."/>
            <person name="Jun S."/>
            <person name="Lee S.J."/>
            <person name="Kim Y."/>
            <person name="Won Y.J."/>
        </authorList>
    </citation>
    <scope>NUCLEOTIDE SEQUENCE [LARGE SCALE GENOMIC DNA]</scope>
    <source>
        <strain evidence="1">Wonlab-2016</strain>
    </source>
</reference>
<dbReference type="EMBL" id="JACVVK020000229">
    <property type="protein sequence ID" value="KAK7483309.1"/>
    <property type="molecule type" value="Genomic_DNA"/>
</dbReference>
<evidence type="ECO:0000313" key="2">
    <source>
        <dbReference type="Proteomes" id="UP001519460"/>
    </source>
</evidence>
<accession>A0ABD0K8A4</accession>
<dbReference type="AlphaFoldDB" id="A0ABD0K8A4"/>
<comment type="caution">
    <text evidence="1">The sequence shown here is derived from an EMBL/GenBank/DDBJ whole genome shotgun (WGS) entry which is preliminary data.</text>
</comment>
<protein>
    <submittedName>
        <fullName evidence="1">Uncharacterized protein</fullName>
    </submittedName>
</protein>
<keyword evidence="2" id="KW-1185">Reference proteome</keyword>
<sequence length="200" mass="22761">MAEGREYPVEYAVDLSLDMDPLSEELAELLNHRYPRYHVPGLQGRASFQQLNAKAAIAAAHHRAYIQVLTTSVSVVWVLSSEVVAKKIFLFEFVSVWVRLATDVWVRLATDVWVRLATDVWVRLATDVWVRLATDVWLRLATDVWLRLATDVWLRLATDFFKGHTREGFSVSCRSCVVLAGVRLSLWSVSCGELSVQKAW</sequence>
<organism evidence="1 2">
    <name type="scientific">Batillaria attramentaria</name>
    <dbReference type="NCBI Taxonomy" id="370345"/>
    <lineage>
        <taxon>Eukaryota</taxon>
        <taxon>Metazoa</taxon>
        <taxon>Spiralia</taxon>
        <taxon>Lophotrochozoa</taxon>
        <taxon>Mollusca</taxon>
        <taxon>Gastropoda</taxon>
        <taxon>Caenogastropoda</taxon>
        <taxon>Sorbeoconcha</taxon>
        <taxon>Cerithioidea</taxon>
        <taxon>Batillariidae</taxon>
        <taxon>Batillaria</taxon>
    </lineage>
</organism>
<name>A0ABD0K8A4_9CAEN</name>
<evidence type="ECO:0000313" key="1">
    <source>
        <dbReference type="EMBL" id="KAK7483309.1"/>
    </source>
</evidence>